<evidence type="ECO:0000256" key="1">
    <source>
        <dbReference type="ARBA" id="ARBA00060888"/>
    </source>
</evidence>
<dbReference type="AlphaFoldDB" id="A0AA47KNI9"/>
<proteinExistence type="inferred from homology"/>
<reference evidence="3" key="1">
    <citation type="submission" date="2022-09" db="EMBL/GenBank/DDBJ databases">
        <authorList>
            <person name="Li Z.-J."/>
        </authorList>
    </citation>
    <scope>NUCLEOTIDE SEQUENCE</scope>
    <source>
        <strain evidence="3">TGB11</strain>
        <plasmid evidence="3">unnamed</plasmid>
    </source>
</reference>
<dbReference type="GO" id="GO:0043758">
    <property type="term" value="F:acetate-CoA ligase (ADP-forming) activity"/>
    <property type="evidence" value="ECO:0007669"/>
    <property type="project" value="InterPro"/>
</dbReference>
<dbReference type="Gene3D" id="3.30.1490.20">
    <property type="entry name" value="ATP-grasp fold, A domain"/>
    <property type="match status" value="1"/>
</dbReference>
<dbReference type="Gene3D" id="3.30.470.20">
    <property type="entry name" value="ATP-grasp fold, B domain"/>
    <property type="match status" value="1"/>
</dbReference>
<accession>A0AA47KNI9</accession>
<dbReference type="Pfam" id="PF00583">
    <property type="entry name" value="Acetyltransf_1"/>
    <property type="match status" value="1"/>
</dbReference>
<dbReference type="SUPFAM" id="SSF52210">
    <property type="entry name" value="Succinyl-CoA synthetase domains"/>
    <property type="match status" value="2"/>
</dbReference>
<comment type="similarity">
    <text evidence="1">In the N-terminal section; belongs to the acetate CoA ligase alpha subunit family.</text>
</comment>
<gene>
    <name evidence="3" type="ORF">N8M53_15560</name>
</gene>
<protein>
    <submittedName>
        <fullName evidence="3">Bifunctional acetate--CoA ligase family protein/GNAT family N-acetyltransferase</fullName>
    </submittedName>
</protein>
<evidence type="ECO:0000313" key="4">
    <source>
        <dbReference type="Proteomes" id="UP001164748"/>
    </source>
</evidence>
<keyword evidence="3" id="KW-0614">Plasmid</keyword>
<dbReference type="InterPro" id="IPR036291">
    <property type="entry name" value="NAD(P)-bd_dom_sf"/>
</dbReference>
<dbReference type="InterPro" id="IPR013815">
    <property type="entry name" value="ATP_grasp_subdomain_1"/>
</dbReference>
<dbReference type="Gene3D" id="3.40.50.261">
    <property type="entry name" value="Succinyl-CoA synthetase domains"/>
    <property type="match status" value="2"/>
</dbReference>
<dbReference type="Pfam" id="PF13549">
    <property type="entry name" value="ATP-grasp_5"/>
    <property type="match status" value="1"/>
</dbReference>
<dbReference type="InterPro" id="IPR003781">
    <property type="entry name" value="CoA-bd"/>
</dbReference>
<dbReference type="SUPFAM" id="SSF55729">
    <property type="entry name" value="Acyl-CoA N-acyltransferases (Nat)"/>
    <property type="match status" value="1"/>
</dbReference>
<dbReference type="Pfam" id="PF13607">
    <property type="entry name" value="Succ_CoA_lig"/>
    <property type="match status" value="1"/>
</dbReference>
<feature type="domain" description="N-acetyltransferase" evidence="2">
    <location>
        <begin position="738"/>
        <end position="894"/>
    </location>
</feature>
<dbReference type="SUPFAM" id="SSF56059">
    <property type="entry name" value="Glutathione synthetase ATP-binding domain-like"/>
    <property type="match status" value="1"/>
</dbReference>
<keyword evidence="3" id="KW-0436">Ligase</keyword>
<dbReference type="InterPro" id="IPR016102">
    <property type="entry name" value="Succinyl-CoA_synth-like"/>
</dbReference>
<dbReference type="Proteomes" id="UP001164748">
    <property type="component" value="Plasmid unnamed"/>
</dbReference>
<dbReference type="Pfam" id="PF13380">
    <property type="entry name" value="CoA_binding_2"/>
    <property type="match status" value="1"/>
</dbReference>
<dbReference type="PROSITE" id="PS51186">
    <property type="entry name" value="GNAT"/>
    <property type="match status" value="1"/>
</dbReference>
<dbReference type="Gene3D" id="3.40.50.720">
    <property type="entry name" value="NAD(P)-binding Rossmann-like Domain"/>
    <property type="match status" value="1"/>
</dbReference>
<name>A0AA47KNI9_9GAMM</name>
<dbReference type="SUPFAM" id="SSF51735">
    <property type="entry name" value="NAD(P)-binding Rossmann-fold domains"/>
    <property type="match status" value="1"/>
</dbReference>
<sequence length="901" mass="98036">MAGIDQLLKPKSIAVVGASDRRGRAGYVVTRNLQSGGFQGPIMPVTPKYQAVAGILAYKTVAELPLVPDLAILCTRGESTPALVEQLGERGVKLVIVLAAGMRSEVDAQGTSQYDAMQQIAAKYTMRVLGPNSLGMILPWLNLNASFAPVSANRGNIAFVSQSAAVCTTILDWARNKRIGFSTFISLGEASDIDFPELLDFLCRDSKTDAILLYVDSIRDARRFISAARAAARNRRILVLKSGRTRGGSVALEQLSHANIGLDAAYDAAIRRSGMLRVNNTHELFAAVETLSHSVPLRGERLAIITNGGGPAVMAVDTLMDAGGKLATLSEQTLEALHQVLPKSWSQTNPIDIVGDGDTQRYQAVIDIVLNSDDADAVLIMHSPSVTAPGLSTAKAIINSLKENPRARRFNILTNWQGEGDDATVARLAFTHAGFPTYRTPESAVTAYMHLVEYRRNQKQLMETPTSTGSMDYDLPAARAFIDQAEDIEHLTLTTHEVRPLLEAYSMQVISTWLATDSVEAAQIAEQVGYPVAVKLRSPDIRHKSDVQGVMLNLRTGAEVANAAQAIVDRVAVTFPDARIEGLLVQSMASRAGAQELRVTISNDPVFGTIILLGEGGSDWDVTKDAAVAIPPLNMALARYLVIGAIKSGKIKQRGFPISIDIPSLCRFLVTLSQMIIDCPEIDELDIHPLLVSGDELTILDASLRLRDYAGSQQKRLAIRPYPKELEQSIKLKNGQTILLRPILPEDEPTHKAFVEKVSEEDLYRRFFSDVGELNHEALANLTQIDYDREMALVATYHLPSGREEIWGVARLLADPQNTEAEFAVLVRSDLKGVGLGSVLMQAIIDYGRQAGLSRITGMTMPNNRGMIALAQKCGFSIDVQMEDGIVDMQLPLRQHPPGND</sequence>
<dbReference type="PANTHER" id="PTHR42793">
    <property type="entry name" value="COA BINDING DOMAIN CONTAINING PROTEIN"/>
    <property type="match status" value="1"/>
</dbReference>
<dbReference type="PANTHER" id="PTHR42793:SF1">
    <property type="entry name" value="PEPTIDYL-LYSINE N-ACETYLTRANSFERASE PATZ"/>
    <property type="match status" value="1"/>
</dbReference>
<dbReference type="InterPro" id="IPR016181">
    <property type="entry name" value="Acyl_CoA_acyltransferase"/>
</dbReference>
<geneLocation type="plasmid" evidence="3 4">
    <name>unnamed</name>
</geneLocation>
<dbReference type="InterPro" id="IPR043938">
    <property type="entry name" value="Ligase_CoA_dom"/>
</dbReference>
<dbReference type="GO" id="GO:0005524">
    <property type="term" value="F:ATP binding"/>
    <property type="evidence" value="ECO:0007669"/>
    <property type="project" value="InterPro"/>
</dbReference>
<dbReference type="InterPro" id="IPR032875">
    <property type="entry name" value="Succ_CoA_lig_flav_dom"/>
</dbReference>
<dbReference type="EMBL" id="CP114589">
    <property type="protein sequence ID" value="WBA10221.1"/>
    <property type="molecule type" value="Genomic_DNA"/>
</dbReference>
<organism evidence="3 4">
    <name type="scientific">Salinivibrio kushneri</name>
    <dbReference type="NCBI Taxonomy" id="1908198"/>
    <lineage>
        <taxon>Bacteria</taxon>
        <taxon>Pseudomonadati</taxon>
        <taxon>Pseudomonadota</taxon>
        <taxon>Gammaproteobacteria</taxon>
        <taxon>Vibrionales</taxon>
        <taxon>Vibrionaceae</taxon>
        <taxon>Salinivibrio</taxon>
    </lineage>
</organism>
<dbReference type="Pfam" id="PF19045">
    <property type="entry name" value="Ligase_CoA_2"/>
    <property type="match status" value="1"/>
</dbReference>
<evidence type="ECO:0000259" key="2">
    <source>
        <dbReference type="PROSITE" id="PS51186"/>
    </source>
</evidence>
<dbReference type="SMART" id="SM00881">
    <property type="entry name" value="CoA_binding"/>
    <property type="match status" value="1"/>
</dbReference>
<evidence type="ECO:0000313" key="3">
    <source>
        <dbReference type="EMBL" id="WBA10221.1"/>
    </source>
</evidence>
<dbReference type="Gene3D" id="3.40.630.30">
    <property type="match status" value="1"/>
</dbReference>
<dbReference type="GO" id="GO:0016747">
    <property type="term" value="F:acyltransferase activity, transferring groups other than amino-acyl groups"/>
    <property type="evidence" value="ECO:0007669"/>
    <property type="project" value="InterPro"/>
</dbReference>
<dbReference type="InterPro" id="IPR000182">
    <property type="entry name" value="GNAT_dom"/>
</dbReference>
<dbReference type="FunFam" id="3.30.1490.20:FF:000020">
    <property type="entry name" value="Protein lysine acetyltransferase"/>
    <property type="match status" value="1"/>
</dbReference>